<keyword evidence="11" id="KW-1185">Reference proteome</keyword>
<evidence type="ECO:0000256" key="3">
    <source>
        <dbReference type="ARBA" id="ARBA00022679"/>
    </source>
</evidence>
<feature type="domain" description="Protein kinase" evidence="9">
    <location>
        <begin position="16"/>
        <end position="292"/>
    </location>
</feature>
<dbReference type="Pfam" id="PF01163">
    <property type="entry name" value="RIO1"/>
    <property type="match status" value="1"/>
</dbReference>
<comment type="catalytic activity">
    <reaction evidence="7">
        <text>L-threonyl-[protein] + ATP = O-phospho-L-threonyl-[protein] + ADP + H(+)</text>
        <dbReference type="Rhea" id="RHEA:46608"/>
        <dbReference type="Rhea" id="RHEA-COMP:11060"/>
        <dbReference type="Rhea" id="RHEA-COMP:11605"/>
        <dbReference type="ChEBI" id="CHEBI:15378"/>
        <dbReference type="ChEBI" id="CHEBI:30013"/>
        <dbReference type="ChEBI" id="CHEBI:30616"/>
        <dbReference type="ChEBI" id="CHEBI:61977"/>
        <dbReference type="ChEBI" id="CHEBI:456216"/>
        <dbReference type="EC" id="2.7.11.1"/>
    </reaction>
</comment>
<dbReference type="InterPro" id="IPR011009">
    <property type="entry name" value="Kinase-like_dom_sf"/>
</dbReference>
<evidence type="ECO:0000256" key="7">
    <source>
        <dbReference type="ARBA" id="ARBA00047899"/>
    </source>
</evidence>
<sequence>MDGSSITAAGVLLLNVEVKTELGSGLSGCAYIQSTAYYAEFIKSYYQKELSALTQTRCLAFLLYLVGPHLGIAGTVYIDKIVVLPLYFLPHEQKNMEAVACAVHALKNGIAELKSYYHDYQKLDKTRRRYHQLQFPYIDSVTVDNEMSDMGIAPKLLAVNVIAGNWKMIVMSLLGSEFRPLNEVHGGKREKTRKYVFTAVNKLHEAGYVHGDLRGPNIMVAFGQESDKVQVKLVDFNWAGIQGDAHYPSFMNMDLKWPPNVKVGMCIEKEHDLFMVNQLYNDVPRADNRKRR</sequence>
<keyword evidence="5" id="KW-0418">Kinase</keyword>
<dbReference type="OrthoDB" id="2339265at2759"/>
<keyword evidence="2" id="KW-0723">Serine/threonine-protein kinase</keyword>
<dbReference type="InterPro" id="IPR000719">
    <property type="entry name" value="Prot_kinase_dom"/>
</dbReference>
<gene>
    <name evidence="10" type="ORF">PBRASI_LOCUS2672</name>
</gene>
<evidence type="ECO:0000313" key="10">
    <source>
        <dbReference type="EMBL" id="CAG8502311.1"/>
    </source>
</evidence>
<dbReference type="SUPFAM" id="SSF56112">
    <property type="entry name" value="Protein kinase-like (PK-like)"/>
    <property type="match status" value="1"/>
</dbReference>
<dbReference type="InterPro" id="IPR018934">
    <property type="entry name" value="RIO_dom"/>
</dbReference>
<evidence type="ECO:0000256" key="6">
    <source>
        <dbReference type="ARBA" id="ARBA00022840"/>
    </source>
</evidence>
<evidence type="ECO:0000313" key="11">
    <source>
        <dbReference type="Proteomes" id="UP000789739"/>
    </source>
</evidence>
<accession>A0A9N8ZPB6</accession>
<keyword evidence="3" id="KW-0808">Transferase</keyword>
<dbReference type="Proteomes" id="UP000789739">
    <property type="component" value="Unassembled WGS sequence"/>
</dbReference>
<evidence type="ECO:0000256" key="2">
    <source>
        <dbReference type="ARBA" id="ARBA00022527"/>
    </source>
</evidence>
<dbReference type="GO" id="GO:0005524">
    <property type="term" value="F:ATP binding"/>
    <property type="evidence" value="ECO:0007669"/>
    <property type="project" value="UniProtKB-KW"/>
</dbReference>
<keyword evidence="6" id="KW-0067">ATP-binding</keyword>
<reference evidence="10" key="1">
    <citation type="submission" date="2021-06" db="EMBL/GenBank/DDBJ databases">
        <authorList>
            <person name="Kallberg Y."/>
            <person name="Tangrot J."/>
            <person name="Rosling A."/>
        </authorList>
    </citation>
    <scope>NUCLEOTIDE SEQUENCE</scope>
    <source>
        <strain evidence="10">BR232B</strain>
    </source>
</reference>
<dbReference type="Gene3D" id="1.10.510.10">
    <property type="entry name" value="Transferase(Phosphotransferase) domain 1"/>
    <property type="match status" value="1"/>
</dbReference>
<comment type="caution">
    <text evidence="10">The sequence shown here is derived from an EMBL/GenBank/DDBJ whole genome shotgun (WGS) entry which is preliminary data.</text>
</comment>
<dbReference type="PROSITE" id="PS50011">
    <property type="entry name" value="PROTEIN_KINASE_DOM"/>
    <property type="match status" value="1"/>
</dbReference>
<dbReference type="AlphaFoldDB" id="A0A9N8ZPB6"/>
<dbReference type="EMBL" id="CAJVPI010000216">
    <property type="protein sequence ID" value="CAG8502311.1"/>
    <property type="molecule type" value="Genomic_DNA"/>
</dbReference>
<comment type="catalytic activity">
    <reaction evidence="8">
        <text>L-seryl-[protein] + ATP = O-phospho-L-seryl-[protein] + ADP + H(+)</text>
        <dbReference type="Rhea" id="RHEA:17989"/>
        <dbReference type="Rhea" id="RHEA-COMP:9863"/>
        <dbReference type="Rhea" id="RHEA-COMP:11604"/>
        <dbReference type="ChEBI" id="CHEBI:15378"/>
        <dbReference type="ChEBI" id="CHEBI:29999"/>
        <dbReference type="ChEBI" id="CHEBI:30616"/>
        <dbReference type="ChEBI" id="CHEBI:83421"/>
        <dbReference type="ChEBI" id="CHEBI:456216"/>
        <dbReference type="EC" id="2.7.11.1"/>
    </reaction>
</comment>
<evidence type="ECO:0000256" key="4">
    <source>
        <dbReference type="ARBA" id="ARBA00022741"/>
    </source>
</evidence>
<proteinExistence type="predicted"/>
<keyword evidence="4" id="KW-0547">Nucleotide-binding</keyword>
<evidence type="ECO:0000256" key="5">
    <source>
        <dbReference type="ARBA" id="ARBA00022777"/>
    </source>
</evidence>
<dbReference type="GO" id="GO:0004674">
    <property type="term" value="F:protein serine/threonine kinase activity"/>
    <property type="evidence" value="ECO:0007669"/>
    <property type="project" value="UniProtKB-KW"/>
</dbReference>
<evidence type="ECO:0000256" key="8">
    <source>
        <dbReference type="ARBA" id="ARBA00048679"/>
    </source>
</evidence>
<name>A0A9N8ZPB6_9GLOM</name>
<protein>
    <recommendedName>
        <fullName evidence="1">non-specific serine/threonine protein kinase</fullName>
        <ecNumber evidence="1">2.7.11.1</ecNumber>
    </recommendedName>
</protein>
<organism evidence="10 11">
    <name type="scientific">Paraglomus brasilianum</name>
    <dbReference type="NCBI Taxonomy" id="144538"/>
    <lineage>
        <taxon>Eukaryota</taxon>
        <taxon>Fungi</taxon>
        <taxon>Fungi incertae sedis</taxon>
        <taxon>Mucoromycota</taxon>
        <taxon>Glomeromycotina</taxon>
        <taxon>Glomeromycetes</taxon>
        <taxon>Paraglomerales</taxon>
        <taxon>Paraglomeraceae</taxon>
        <taxon>Paraglomus</taxon>
    </lineage>
</organism>
<dbReference type="EC" id="2.7.11.1" evidence="1"/>
<evidence type="ECO:0000259" key="9">
    <source>
        <dbReference type="PROSITE" id="PS50011"/>
    </source>
</evidence>
<evidence type="ECO:0000256" key="1">
    <source>
        <dbReference type="ARBA" id="ARBA00012513"/>
    </source>
</evidence>